<comment type="similarity">
    <text evidence="2">Belongs to the SRP receptor beta subunit family.</text>
</comment>
<dbReference type="OrthoDB" id="41266at2759"/>
<sequence>MDTDTNLAPKYNFSENLSSLRFLIESKKSLFTPEVTVAILVVLTVPLLLHLFIFRSANRKSLPSIVLLGPCDSGKSSLLALLEGAQNVRTYTSQLPATVELSLPDDRVAGSTKYRSINDPTNLTCRKFSLTDTPGHGKLRYYALEKISAPQALSGVIFMVDAASLKSNNETLRHTAEYLHDLLLALKKRAEQMNTDVTIPVLIAANKLDLFTALPAPLVRKTLEDEVSKIQASKSKGLLSSEMDTNEEGMEEKEDWLVEKGSSNFKFSQLEEFGISLEVHGGHISGDKPSIDHWLVWISERL</sequence>
<dbReference type="EMBL" id="KE375143">
    <property type="protein sequence ID" value="EPQ62920.1"/>
    <property type="molecule type" value="Genomic_DNA"/>
</dbReference>
<evidence type="ECO:0000313" key="13">
    <source>
        <dbReference type="EMBL" id="SUZ12381.1"/>
    </source>
</evidence>
<keyword evidence="9 11" id="KW-0472">Membrane</keyword>
<evidence type="ECO:0000256" key="11">
    <source>
        <dbReference type="SAM" id="Phobius"/>
    </source>
</evidence>
<keyword evidence="8" id="KW-0342">GTP-binding</keyword>
<accession>A0A061HDZ8</accession>
<keyword evidence="6" id="KW-0256">Endoplasmic reticulum</keyword>
<evidence type="ECO:0000256" key="10">
    <source>
        <dbReference type="ARBA" id="ARBA00023170"/>
    </source>
</evidence>
<keyword evidence="7 11" id="KW-1133">Transmembrane helix</keyword>
<keyword evidence="4 11" id="KW-0812">Transmembrane</keyword>
<dbReference type="HOGENOM" id="CLU_052538_0_0_1"/>
<dbReference type="GO" id="GO:0005525">
    <property type="term" value="F:GTP binding"/>
    <property type="evidence" value="ECO:0007669"/>
    <property type="project" value="UniProtKB-KW"/>
</dbReference>
<reference evidence="13" key="3">
    <citation type="submission" date="2018-07" db="EMBL/GenBank/DDBJ databases">
        <authorList>
            <person name="Quirk P.G."/>
            <person name="Krulwich T.A."/>
        </authorList>
    </citation>
    <scope>NUCLEOTIDE SEQUENCE</scope>
    <source>
        <strain evidence="13">96224</strain>
    </source>
</reference>
<reference evidence="12" key="2">
    <citation type="submission" date="2013-01" db="EMBL/GenBank/DDBJ databases">
        <title>The wheat powdery mildew genome reveals unique evolution of an obligate biotroph.</title>
        <authorList>
            <person name="Oberhaensli S."/>
            <person name="Wicker T."/>
            <person name="Keller B."/>
        </authorList>
    </citation>
    <scope>NUCLEOTIDE SEQUENCE</scope>
    <source>
        <strain evidence="12">96224</strain>
    </source>
</reference>
<gene>
    <name evidence="12" type="ORF">BGT96224_3540</name>
    <name evidence="13" type="ORF">BGT96224V2_LOCUS5549</name>
</gene>
<reference evidence="14" key="1">
    <citation type="journal article" date="2013" name="Nat. Genet.">
        <title>The wheat powdery mildew genome shows the unique evolution of an obligate biotroph.</title>
        <authorList>
            <person name="Wicker T."/>
            <person name="Oberhaensli S."/>
            <person name="Parlange F."/>
            <person name="Buchmann J.P."/>
            <person name="Shatalina M."/>
            <person name="Roffler S."/>
            <person name="Ben-David R."/>
            <person name="Dolezel J."/>
            <person name="Simkova H."/>
            <person name="Schulze-Lefert P."/>
            <person name="Spanu P.D."/>
            <person name="Bruggmann R."/>
            <person name="Amselem J."/>
            <person name="Quesneville H."/>
            <person name="Ver Loren van Themaat E."/>
            <person name="Paape T."/>
            <person name="Shimizu K.K."/>
            <person name="Keller B."/>
        </authorList>
    </citation>
    <scope>NUCLEOTIDE SEQUENCE [LARGE SCALE GENOMIC DNA]</scope>
    <source>
        <strain evidence="14">96224</strain>
    </source>
</reference>
<evidence type="ECO:0000256" key="4">
    <source>
        <dbReference type="ARBA" id="ARBA00022692"/>
    </source>
</evidence>
<evidence type="ECO:0000256" key="3">
    <source>
        <dbReference type="ARBA" id="ARBA00020256"/>
    </source>
</evidence>
<dbReference type="GO" id="GO:0005789">
    <property type="term" value="C:endoplasmic reticulum membrane"/>
    <property type="evidence" value="ECO:0007669"/>
    <property type="project" value="UniProtKB-SubCell"/>
</dbReference>
<evidence type="ECO:0000256" key="8">
    <source>
        <dbReference type="ARBA" id="ARBA00023134"/>
    </source>
</evidence>
<evidence type="ECO:0000256" key="7">
    <source>
        <dbReference type="ARBA" id="ARBA00022989"/>
    </source>
</evidence>
<keyword evidence="10 12" id="KW-0675">Receptor</keyword>
<dbReference type="Proteomes" id="UP000053110">
    <property type="component" value="Unassembled WGS sequence"/>
</dbReference>
<dbReference type="EMBL" id="UIGY01000171">
    <property type="protein sequence ID" value="SUZ12381.1"/>
    <property type="molecule type" value="Genomic_DNA"/>
</dbReference>
<evidence type="ECO:0000256" key="1">
    <source>
        <dbReference type="ARBA" id="ARBA00004389"/>
    </source>
</evidence>
<dbReference type="SUPFAM" id="SSF52540">
    <property type="entry name" value="P-loop containing nucleoside triphosphate hydrolases"/>
    <property type="match status" value="1"/>
</dbReference>
<evidence type="ECO:0000313" key="12">
    <source>
        <dbReference type="EMBL" id="EPQ62920.1"/>
    </source>
</evidence>
<evidence type="ECO:0000313" key="14">
    <source>
        <dbReference type="Proteomes" id="UP000053110"/>
    </source>
</evidence>
<evidence type="ECO:0000256" key="6">
    <source>
        <dbReference type="ARBA" id="ARBA00022824"/>
    </source>
</evidence>
<dbReference type="InterPro" id="IPR019009">
    <property type="entry name" value="SRP_receptor_beta_su"/>
</dbReference>
<evidence type="ECO:0000256" key="9">
    <source>
        <dbReference type="ARBA" id="ARBA00023136"/>
    </source>
</evidence>
<comment type="subcellular location">
    <subcellularLocation>
        <location evidence="1">Endoplasmic reticulum membrane</location>
        <topology evidence="1">Single-pass membrane protein</topology>
    </subcellularLocation>
</comment>
<proteinExistence type="inferred from homology"/>
<dbReference type="Pfam" id="PF09439">
    <property type="entry name" value="SRPRB"/>
    <property type="match status" value="1"/>
</dbReference>
<organism evidence="13">
    <name type="scientific">Blumeria graminis f. sp. tritici 96224</name>
    <dbReference type="NCBI Taxonomy" id="1268274"/>
    <lineage>
        <taxon>Eukaryota</taxon>
        <taxon>Fungi</taxon>
        <taxon>Dikarya</taxon>
        <taxon>Ascomycota</taxon>
        <taxon>Pezizomycotina</taxon>
        <taxon>Leotiomycetes</taxon>
        <taxon>Erysiphales</taxon>
        <taxon>Erysiphaceae</taxon>
        <taxon>Blumeria</taxon>
    </lineage>
</organism>
<evidence type="ECO:0000256" key="5">
    <source>
        <dbReference type="ARBA" id="ARBA00022741"/>
    </source>
</evidence>
<dbReference type="AlphaFoldDB" id="A0A061HDZ8"/>
<protein>
    <recommendedName>
        <fullName evidence="3">Signal recognition particle receptor subunit beta</fullName>
    </recommendedName>
</protein>
<name>A0A061HDZ8_BLUGR</name>
<keyword evidence="5" id="KW-0547">Nucleotide-binding</keyword>
<evidence type="ECO:0000256" key="2">
    <source>
        <dbReference type="ARBA" id="ARBA00005619"/>
    </source>
</evidence>
<feature type="transmembrane region" description="Helical" evidence="11">
    <location>
        <begin position="35"/>
        <end position="54"/>
    </location>
</feature>
<dbReference type="Gene3D" id="3.40.50.300">
    <property type="entry name" value="P-loop containing nucleotide triphosphate hydrolases"/>
    <property type="match status" value="1"/>
</dbReference>
<dbReference type="InterPro" id="IPR027417">
    <property type="entry name" value="P-loop_NTPase"/>
</dbReference>